<keyword evidence="1" id="KW-0812">Transmembrane</keyword>
<gene>
    <name evidence="2" type="ORF">ACFFLI_01760</name>
</gene>
<name>A0ABV5WS12_9LACO</name>
<proteinExistence type="predicted"/>
<organism evidence="2 3">
    <name type="scientific">Lactiplantibacillus modestisalitolerans</name>
    <dbReference type="NCBI Taxonomy" id="1457219"/>
    <lineage>
        <taxon>Bacteria</taxon>
        <taxon>Bacillati</taxon>
        <taxon>Bacillota</taxon>
        <taxon>Bacilli</taxon>
        <taxon>Lactobacillales</taxon>
        <taxon>Lactobacillaceae</taxon>
        <taxon>Lactiplantibacillus</taxon>
    </lineage>
</organism>
<accession>A0ABV5WS12</accession>
<reference evidence="2 3" key="1">
    <citation type="submission" date="2024-09" db="EMBL/GenBank/DDBJ databases">
        <authorList>
            <person name="Sun Q."/>
            <person name="Mori K."/>
        </authorList>
    </citation>
    <scope>NUCLEOTIDE SEQUENCE [LARGE SCALE GENOMIC DNA]</scope>
    <source>
        <strain evidence="2 3">TBRC 4576</strain>
    </source>
</reference>
<feature type="transmembrane region" description="Helical" evidence="1">
    <location>
        <begin position="6"/>
        <end position="27"/>
    </location>
</feature>
<dbReference type="RefSeq" id="WP_170177434.1">
    <property type="nucleotide sequence ID" value="NZ_BJEA01000014.1"/>
</dbReference>
<dbReference type="Proteomes" id="UP001589691">
    <property type="component" value="Unassembled WGS sequence"/>
</dbReference>
<evidence type="ECO:0000313" key="2">
    <source>
        <dbReference type="EMBL" id="MFB9768595.1"/>
    </source>
</evidence>
<evidence type="ECO:0000256" key="1">
    <source>
        <dbReference type="SAM" id="Phobius"/>
    </source>
</evidence>
<keyword evidence="1" id="KW-0472">Membrane</keyword>
<dbReference type="EMBL" id="JBHLZY010000005">
    <property type="protein sequence ID" value="MFB9768595.1"/>
    <property type="molecule type" value="Genomic_DNA"/>
</dbReference>
<protein>
    <submittedName>
        <fullName evidence="2">Uncharacterized protein</fullName>
    </submittedName>
</protein>
<keyword evidence="3" id="KW-1185">Reference proteome</keyword>
<evidence type="ECO:0000313" key="3">
    <source>
        <dbReference type="Proteomes" id="UP001589691"/>
    </source>
</evidence>
<sequence>MVTQVVFTLLMLAVFMIAFTYFLNTLFFRKIEKKERDDKKNAKNHNDSKRS</sequence>
<comment type="caution">
    <text evidence="2">The sequence shown here is derived from an EMBL/GenBank/DDBJ whole genome shotgun (WGS) entry which is preliminary data.</text>
</comment>
<keyword evidence="1" id="KW-1133">Transmembrane helix</keyword>